<comment type="caution">
    <text evidence="1">The sequence shown here is derived from an EMBL/GenBank/DDBJ whole genome shotgun (WGS) entry which is preliminary data.</text>
</comment>
<sequence length="41" mass="4951">VIATIYDRGLFKSDFVVIHIFLAMYHEQRRIYHQIGMIINQ</sequence>
<name>A0A9N9J088_9GLOM</name>
<accession>A0A9N9J088</accession>
<keyword evidence="2" id="KW-1185">Reference proteome</keyword>
<feature type="non-terminal residue" evidence="1">
    <location>
        <position position="41"/>
    </location>
</feature>
<protein>
    <submittedName>
        <fullName evidence="1">6530_t:CDS:1</fullName>
    </submittedName>
</protein>
<evidence type="ECO:0000313" key="1">
    <source>
        <dbReference type="EMBL" id="CAG8756227.1"/>
    </source>
</evidence>
<reference evidence="1" key="1">
    <citation type="submission" date="2021-06" db="EMBL/GenBank/DDBJ databases">
        <authorList>
            <person name="Kallberg Y."/>
            <person name="Tangrot J."/>
            <person name="Rosling A."/>
        </authorList>
    </citation>
    <scope>NUCLEOTIDE SEQUENCE</scope>
    <source>
        <strain evidence="1">UK204</strain>
    </source>
</reference>
<dbReference type="EMBL" id="CAJVPQ010020472">
    <property type="protein sequence ID" value="CAG8756227.1"/>
    <property type="molecule type" value="Genomic_DNA"/>
</dbReference>
<dbReference type="AlphaFoldDB" id="A0A9N9J088"/>
<feature type="non-terminal residue" evidence="1">
    <location>
        <position position="1"/>
    </location>
</feature>
<gene>
    <name evidence="1" type="ORF">FCALED_LOCUS16635</name>
</gene>
<evidence type="ECO:0000313" key="2">
    <source>
        <dbReference type="Proteomes" id="UP000789570"/>
    </source>
</evidence>
<dbReference type="Proteomes" id="UP000789570">
    <property type="component" value="Unassembled WGS sequence"/>
</dbReference>
<proteinExistence type="predicted"/>
<organism evidence="1 2">
    <name type="scientific">Funneliformis caledonium</name>
    <dbReference type="NCBI Taxonomy" id="1117310"/>
    <lineage>
        <taxon>Eukaryota</taxon>
        <taxon>Fungi</taxon>
        <taxon>Fungi incertae sedis</taxon>
        <taxon>Mucoromycota</taxon>
        <taxon>Glomeromycotina</taxon>
        <taxon>Glomeromycetes</taxon>
        <taxon>Glomerales</taxon>
        <taxon>Glomeraceae</taxon>
        <taxon>Funneliformis</taxon>
    </lineage>
</organism>